<name>A0AAW6TUS0_9BACT</name>
<dbReference type="RefSeq" id="WP_349244905.1">
    <property type="nucleotide sequence ID" value="NZ_JASCXX010000011.1"/>
</dbReference>
<sequence length="142" mass="16078">MKELGKVIAILNEQLLLITCEEQLEQKQIVTVFGVVSDRKLSETTCLERVLYPKGELRVICIQEDKTYLAECFREVTKRKRRITTPSPFQRAMFGLVGQLEPETKEVEDEVSGPWSAALDPEQVLGLTLDKTVHVGDTVGRM</sequence>
<dbReference type="AlphaFoldDB" id="A0AAW6TUS0"/>
<keyword evidence="2" id="KW-1185">Reference proteome</keyword>
<organism evidence="1 2">
    <name type="scientific">Anaerobaca lacustris</name>
    <dbReference type="NCBI Taxonomy" id="3044600"/>
    <lineage>
        <taxon>Bacteria</taxon>
        <taxon>Pseudomonadati</taxon>
        <taxon>Planctomycetota</taxon>
        <taxon>Phycisphaerae</taxon>
        <taxon>Sedimentisphaerales</taxon>
        <taxon>Anaerobacaceae</taxon>
        <taxon>Anaerobaca</taxon>
    </lineage>
</organism>
<reference evidence="1" key="1">
    <citation type="submission" date="2023-05" db="EMBL/GenBank/DDBJ databases">
        <title>Anaerotaeda fermentans gen. nov., sp. nov., a novel anaerobic planctomycete of the new family within the order Sedimentisphaerales isolated from Taman Peninsula, Russia.</title>
        <authorList>
            <person name="Khomyakova M.A."/>
            <person name="Merkel A.Y."/>
            <person name="Slobodkin A.I."/>
        </authorList>
    </citation>
    <scope>NUCLEOTIDE SEQUENCE</scope>
    <source>
        <strain evidence="1">M17dextr</strain>
    </source>
</reference>
<dbReference type="Proteomes" id="UP001431776">
    <property type="component" value="Unassembled WGS sequence"/>
</dbReference>
<evidence type="ECO:0000313" key="2">
    <source>
        <dbReference type="Proteomes" id="UP001431776"/>
    </source>
</evidence>
<gene>
    <name evidence="1" type="ORF">QJ522_10625</name>
</gene>
<proteinExistence type="predicted"/>
<comment type="caution">
    <text evidence="1">The sequence shown here is derived from an EMBL/GenBank/DDBJ whole genome shotgun (WGS) entry which is preliminary data.</text>
</comment>
<dbReference type="EMBL" id="JASCXX010000011">
    <property type="protein sequence ID" value="MDI6449496.1"/>
    <property type="molecule type" value="Genomic_DNA"/>
</dbReference>
<evidence type="ECO:0000313" key="1">
    <source>
        <dbReference type="EMBL" id="MDI6449496.1"/>
    </source>
</evidence>
<accession>A0AAW6TUS0</accession>
<protein>
    <submittedName>
        <fullName evidence="1">Uncharacterized protein</fullName>
    </submittedName>
</protein>